<comment type="cofactor">
    <cofactor evidence="1 10">
        <name>FAD</name>
        <dbReference type="ChEBI" id="CHEBI:57692"/>
    </cofactor>
</comment>
<gene>
    <name evidence="10" type="primary">trmFO</name>
    <name evidence="12" type="ORF">ENJ96_01045</name>
</gene>
<accession>A0A7V5U1S9</accession>
<feature type="binding site" evidence="10">
    <location>
        <begin position="9"/>
        <end position="14"/>
    </location>
    <ligand>
        <name>FAD</name>
        <dbReference type="ChEBI" id="CHEBI:57692"/>
    </ligand>
</feature>
<keyword evidence="2 10" id="KW-0963">Cytoplasm</keyword>
<dbReference type="GO" id="GO:0030488">
    <property type="term" value="P:tRNA methylation"/>
    <property type="evidence" value="ECO:0007669"/>
    <property type="project" value="TreeGrafter"/>
</dbReference>
<dbReference type="SUPFAM" id="SSF51905">
    <property type="entry name" value="FAD/NAD(P)-binding domain"/>
    <property type="match status" value="1"/>
</dbReference>
<evidence type="ECO:0000313" key="12">
    <source>
        <dbReference type="EMBL" id="HHI96419.1"/>
    </source>
</evidence>
<comment type="catalytic activity">
    <reaction evidence="10">
        <text>uridine(54) in tRNA + (6R)-5,10-methylene-5,6,7,8-tetrahydrofolate + NADH + H(+) = 5-methyluridine(54) in tRNA + (6S)-5,6,7,8-tetrahydrofolate + NAD(+)</text>
        <dbReference type="Rhea" id="RHEA:16873"/>
        <dbReference type="Rhea" id="RHEA-COMP:10167"/>
        <dbReference type="Rhea" id="RHEA-COMP:10193"/>
        <dbReference type="ChEBI" id="CHEBI:15378"/>
        <dbReference type="ChEBI" id="CHEBI:15636"/>
        <dbReference type="ChEBI" id="CHEBI:57453"/>
        <dbReference type="ChEBI" id="CHEBI:57540"/>
        <dbReference type="ChEBI" id="CHEBI:57945"/>
        <dbReference type="ChEBI" id="CHEBI:65315"/>
        <dbReference type="ChEBI" id="CHEBI:74447"/>
        <dbReference type="EC" id="2.1.1.74"/>
    </reaction>
</comment>
<keyword evidence="6 10" id="KW-0819">tRNA processing</keyword>
<dbReference type="NCBIfam" id="NF003739">
    <property type="entry name" value="PRK05335.1"/>
    <property type="match status" value="1"/>
</dbReference>
<dbReference type="NCBIfam" id="TIGR00137">
    <property type="entry name" value="gid_trmFO"/>
    <property type="match status" value="1"/>
</dbReference>
<evidence type="ECO:0000256" key="1">
    <source>
        <dbReference type="ARBA" id="ARBA00001974"/>
    </source>
</evidence>
<keyword evidence="8 10" id="KW-0521">NADP</keyword>
<dbReference type="EC" id="2.1.1.74" evidence="10"/>
<reference evidence="12" key="1">
    <citation type="journal article" date="2020" name="mSystems">
        <title>Genome- and Community-Level Interaction Insights into Carbon Utilization and Element Cycling Functions of Hydrothermarchaeota in Hydrothermal Sediment.</title>
        <authorList>
            <person name="Zhou Z."/>
            <person name="Liu Y."/>
            <person name="Xu W."/>
            <person name="Pan J."/>
            <person name="Luo Z.H."/>
            <person name="Li M."/>
        </authorList>
    </citation>
    <scope>NUCLEOTIDE SEQUENCE [LARGE SCALE GENOMIC DNA]</scope>
    <source>
        <strain evidence="12">HyVt-533</strain>
    </source>
</reference>
<dbReference type="InterPro" id="IPR040131">
    <property type="entry name" value="MnmG_N"/>
</dbReference>
<proteinExistence type="inferred from homology"/>
<evidence type="ECO:0000256" key="6">
    <source>
        <dbReference type="ARBA" id="ARBA00022694"/>
    </source>
</evidence>
<comment type="caution">
    <text evidence="12">The sequence shown here is derived from an EMBL/GenBank/DDBJ whole genome shotgun (WGS) entry which is preliminary data.</text>
</comment>
<evidence type="ECO:0000256" key="7">
    <source>
        <dbReference type="ARBA" id="ARBA00022827"/>
    </source>
</evidence>
<dbReference type="GO" id="GO:0050660">
    <property type="term" value="F:flavin adenine dinucleotide binding"/>
    <property type="evidence" value="ECO:0007669"/>
    <property type="project" value="UniProtKB-UniRule"/>
</dbReference>
<comment type="catalytic activity">
    <reaction evidence="10">
        <text>uridine(54) in tRNA + (6R)-5,10-methylene-5,6,7,8-tetrahydrofolate + NADPH + H(+) = 5-methyluridine(54) in tRNA + (6S)-5,6,7,8-tetrahydrofolate + NADP(+)</text>
        <dbReference type="Rhea" id="RHEA:62372"/>
        <dbReference type="Rhea" id="RHEA-COMP:10167"/>
        <dbReference type="Rhea" id="RHEA-COMP:10193"/>
        <dbReference type="ChEBI" id="CHEBI:15378"/>
        <dbReference type="ChEBI" id="CHEBI:15636"/>
        <dbReference type="ChEBI" id="CHEBI:57453"/>
        <dbReference type="ChEBI" id="CHEBI:57783"/>
        <dbReference type="ChEBI" id="CHEBI:58349"/>
        <dbReference type="ChEBI" id="CHEBI:65315"/>
        <dbReference type="ChEBI" id="CHEBI:74447"/>
        <dbReference type="EC" id="2.1.1.74"/>
    </reaction>
</comment>
<evidence type="ECO:0000256" key="4">
    <source>
        <dbReference type="ARBA" id="ARBA00022630"/>
    </source>
</evidence>
<dbReference type="Proteomes" id="UP000886101">
    <property type="component" value="Unassembled WGS sequence"/>
</dbReference>
<evidence type="ECO:0000256" key="5">
    <source>
        <dbReference type="ARBA" id="ARBA00022679"/>
    </source>
</evidence>
<dbReference type="InterPro" id="IPR002218">
    <property type="entry name" value="MnmG-rel"/>
</dbReference>
<comment type="similarity">
    <text evidence="10">Belongs to the MnmG family. TrmFO subfamily.</text>
</comment>
<dbReference type="Pfam" id="PF01134">
    <property type="entry name" value="GIDA"/>
    <property type="match status" value="1"/>
</dbReference>
<keyword evidence="9 10" id="KW-0520">NAD</keyword>
<dbReference type="InterPro" id="IPR004417">
    <property type="entry name" value="TrmFO"/>
</dbReference>
<evidence type="ECO:0000256" key="2">
    <source>
        <dbReference type="ARBA" id="ARBA00022490"/>
    </source>
</evidence>
<dbReference type="PANTHER" id="PTHR11806">
    <property type="entry name" value="GLUCOSE INHIBITED DIVISION PROTEIN A"/>
    <property type="match status" value="1"/>
</dbReference>
<dbReference type="GO" id="GO:0005829">
    <property type="term" value="C:cytosol"/>
    <property type="evidence" value="ECO:0007669"/>
    <property type="project" value="TreeGrafter"/>
</dbReference>
<name>A0A7V5U1S9_9BACT</name>
<feature type="domain" description="MnmG N-terminal" evidence="11">
    <location>
        <begin position="5"/>
        <end position="368"/>
    </location>
</feature>
<dbReference type="EMBL" id="DROK01000031">
    <property type="protein sequence ID" value="HHI96419.1"/>
    <property type="molecule type" value="Genomic_DNA"/>
</dbReference>
<evidence type="ECO:0000256" key="3">
    <source>
        <dbReference type="ARBA" id="ARBA00022603"/>
    </source>
</evidence>
<evidence type="ECO:0000256" key="9">
    <source>
        <dbReference type="ARBA" id="ARBA00023027"/>
    </source>
</evidence>
<comment type="function">
    <text evidence="10">Catalyzes the folate-dependent formation of 5-methyl-uridine at position 54 (M-5-U54) in all tRNAs.</text>
</comment>
<evidence type="ECO:0000259" key="11">
    <source>
        <dbReference type="Pfam" id="PF01134"/>
    </source>
</evidence>
<dbReference type="InterPro" id="IPR036188">
    <property type="entry name" value="FAD/NAD-bd_sf"/>
</dbReference>
<keyword evidence="5 10" id="KW-0808">Transferase</keyword>
<comment type="subcellular location">
    <subcellularLocation>
        <location evidence="10">Cytoplasm</location>
    </subcellularLocation>
</comment>
<evidence type="ECO:0000256" key="8">
    <source>
        <dbReference type="ARBA" id="ARBA00022857"/>
    </source>
</evidence>
<dbReference type="GO" id="GO:0047151">
    <property type="term" value="F:tRNA (uracil(54)-C5)-methyltransferase activity, 5,10-methylenetetrahydrofolate-dependent"/>
    <property type="evidence" value="ECO:0007669"/>
    <property type="project" value="UniProtKB-UniRule"/>
</dbReference>
<dbReference type="PANTHER" id="PTHR11806:SF2">
    <property type="entry name" value="METHYLENETETRAHYDROFOLATE--TRNA-(URACIL-5-)-METHYLTRANSFERASE TRMFO"/>
    <property type="match status" value="1"/>
</dbReference>
<evidence type="ECO:0000256" key="10">
    <source>
        <dbReference type="HAMAP-Rule" id="MF_01037"/>
    </source>
</evidence>
<sequence>MDERVTVIGGGLAGSEASWQLASRGVPVRLYEMRPRKLTPAHKTGKLAELVCSNSLRAKDLTSAVGLLKEEMRRLFSLIMEAALASEVPAGKALAVDRSLFADYVTRRLEAHPLIEIVREEVTTLPEEGIVIVATGPLTSEPLAEELKRLTGEEFFHFYDAIAPIVYADSINWDKVFKGDRYGKTEEGAYVNCPLTKEEYERFVDALLEAEKVPFKEFEKPKYFEGCLPIEVMAERGRDTLRFGPMKPVGLKDPRTGREPYAVVQLRPENREGTLYNLVGFQTKLKYQEQERVFRMIPGLEKAEFARLGSIHRNTFVCAPKVLEKTLQLKKAPRIFLAGQLSGVEGYVESTAMGLLAGINAGRLFRKQKLVVPPRVTAHGALVHYITEADPAHFQPMNINWGLFPPLDLPPKKRKRLPKRERYRLMAERALTALARWIEEEKILADFKGESHGMPGVQGKHP</sequence>
<dbReference type="Gene3D" id="3.50.50.60">
    <property type="entry name" value="FAD/NAD(P)-binding domain"/>
    <property type="match status" value="2"/>
</dbReference>
<protein>
    <recommendedName>
        <fullName evidence="10">Methylenetetrahydrofolate--tRNA-(uracil-5-)-methyltransferase TrmFO</fullName>
        <ecNumber evidence="10">2.1.1.74</ecNumber>
    </recommendedName>
    <alternativeName>
        <fullName evidence="10">Folate-dependent tRNA (uracil-5-)-methyltransferase</fullName>
    </alternativeName>
    <alternativeName>
        <fullName evidence="10">Folate-dependent tRNA(M-5-U54)-methyltransferase</fullName>
    </alternativeName>
</protein>
<keyword evidence="3 10" id="KW-0489">Methyltransferase</keyword>
<keyword evidence="7 10" id="KW-0274">FAD</keyword>
<keyword evidence="4 10" id="KW-0285">Flavoprotein</keyword>
<organism evidence="12">
    <name type="scientific">Thermodesulfatator atlanticus</name>
    <dbReference type="NCBI Taxonomy" id="501497"/>
    <lineage>
        <taxon>Bacteria</taxon>
        <taxon>Pseudomonadati</taxon>
        <taxon>Thermodesulfobacteriota</taxon>
        <taxon>Thermodesulfobacteria</taxon>
        <taxon>Thermodesulfobacteriales</taxon>
        <taxon>Thermodesulfatatoraceae</taxon>
        <taxon>Thermodesulfatator</taxon>
    </lineage>
</organism>
<dbReference type="HAMAP" id="MF_01037">
    <property type="entry name" value="TrmFO"/>
    <property type="match status" value="1"/>
</dbReference>
<dbReference type="AlphaFoldDB" id="A0A7V5U1S9"/>
<dbReference type="GO" id="GO:0002098">
    <property type="term" value="P:tRNA wobble uridine modification"/>
    <property type="evidence" value="ECO:0007669"/>
    <property type="project" value="TreeGrafter"/>
</dbReference>